<dbReference type="PROSITE" id="PS01330">
    <property type="entry name" value="PABS_1"/>
    <property type="match status" value="1"/>
</dbReference>
<dbReference type="EMBL" id="VLTO01000058">
    <property type="protein sequence ID" value="KAA0170812.1"/>
    <property type="molecule type" value="Genomic_DNA"/>
</dbReference>
<dbReference type="GO" id="GO:0005829">
    <property type="term" value="C:cytosol"/>
    <property type="evidence" value="ECO:0007669"/>
    <property type="project" value="TreeGrafter"/>
</dbReference>
<evidence type="ECO:0000313" key="13">
    <source>
        <dbReference type="Proteomes" id="UP000324907"/>
    </source>
</evidence>
<dbReference type="PANTHER" id="PTHR11558:SF11">
    <property type="entry name" value="SPERMIDINE SYNTHASE"/>
    <property type="match status" value="1"/>
</dbReference>
<evidence type="ECO:0000313" key="9">
    <source>
        <dbReference type="EMBL" id="KAA0170472.1"/>
    </source>
</evidence>
<evidence type="ECO:0000256" key="2">
    <source>
        <dbReference type="ARBA" id="ARBA00022679"/>
    </source>
</evidence>
<dbReference type="OrthoDB" id="38125at2759"/>
<dbReference type="InterPro" id="IPR001045">
    <property type="entry name" value="Spermi_synthase"/>
</dbReference>
<evidence type="ECO:0000256" key="4">
    <source>
        <dbReference type="RuleBase" id="RU003836"/>
    </source>
</evidence>
<evidence type="ECO:0000313" key="14">
    <source>
        <dbReference type="Proteomes" id="UP000325113"/>
    </source>
</evidence>
<reference evidence="11 12" key="1">
    <citation type="submission" date="2019-07" db="EMBL/GenBank/DDBJ databases">
        <title>Genomes of Cafeteria roenbergensis.</title>
        <authorList>
            <person name="Fischer M.G."/>
            <person name="Hackl T."/>
            <person name="Roman M."/>
        </authorList>
    </citation>
    <scope>NUCLEOTIDE SEQUENCE [LARGE SCALE GENOMIC DNA]</scope>
    <source>
        <strain evidence="7 12">BVI</strain>
        <strain evidence="8 14">Cflag</strain>
        <strain evidence="10 11">E4-10P</strain>
        <strain evidence="9 13">RCC970-E3</strain>
    </source>
</reference>
<keyword evidence="12" id="KW-1185">Reference proteome</keyword>
<evidence type="ECO:0000256" key="1">
    <source>
        <dbReference type="ARBA" id="ARBA00007867"/>
    </source>
</evidence>
<dbReference type="Pfam" id="PF01564">
    <property type="entry name" value="Spermine_synth"/>
    <property type="match status" value="1"/>
</dbReference>
<keyword evidence="5" id="KW-0812">Transmembrane</keyword>
<dbReference type="NCBIfam" id="TIGR00417">
    <property type="entry name" value="speE"/>
    <property type="match status" value="1"/>
</dbReference>
<dbReference type="FunFam" id="2.30.140.10:FF:000001">
    <property type="entry name" value="SPE3p Spermidine synthase"/>
    <property type="match status" value="1"/>
</dbReference>
<dbReference type="InterPro" id="IPR030374">
    <property type="entry name" value="PABS"/>
</dbReference>
<proteinExistence type="inferred from homology"/>
<dbReference type="InterPro" id="IPR029063">
    <property type="entry name" value="SAM-dependent_MTases_sf"/>
</dbReference>
<accession>A0A5A8DZ77</accession>
<evidence type="ECO:0000313" key="7">
    <source>
        <dbReference type="EMBL" id="KAA0148726.1"/>
    </source>
</evidence>
<protein>
    <recommendedName>
        <fullName evidence="6">PABS domain-containing protein</fullName>
    </recommendedName>
</protein>
<dbReference type="Gene3D" id="3.40.50.150">
    <property type="entry name" value="Vaccinia Virus protein VP39"/>
    <property type="match status" value="1"/>
</dbReference>
<dbReference type="PROSITE" id="PS51006">
    <property type="entry name" value="PABS_2"/>
    <property type="match status" value="1"/>
</dbReference>
<evidence type="ECO:0000313" key="12">
    <source>
        <dbReference type="Proteomes" id="UP000323011"/>
    </source>
</evidence>
<dbReference type="Pfam" id="PF17284">
    <property type="entry name" value="Spermine_synt_N"/>
    <property type="match status" value="1"/>
</dbReference>
<evidence type="ECO:0000256" key="5">
    <source>
        <dbReference type="SAM" id="Phobius"/>
    </source>
</evidence>
<feature type="active site" description="Proton acceptor" evidence="3">
    <location>
        <position position="174"/>
    </location>
</feature>
<dbReference type="Gene3D" id="2.30.140.10">
    <property type="entry name" value="Spermidine synthase, tetramerisation domain"/>
    <property type="match status" value="1"/>
</dbReference>
<dbReference type="HAMAP" id="MF_00198">
    <property type="entry name" value="Spermidine_synth"/>
    <property type="match status" value="1"/>
</dbReference>
<name>A0A5A8DZ77_CAFRO</name>
<comment type="similarity">
    <text evidence="1 4">Belongs to the spermidine/spermine synthase family.</text>
</comment>
<dbReference type="CDD" id="cd02440">
    <property type="entry name" value="AdoMet_MTases"/>
    <property type="match status" value="1"/>
</dbReference>
<dbReference type="InterPro" id="IPR030373">
    <property type="entry name" value="PABS_CS"/>
</dbReference>
<dbReference type="InterPro" id="IPR035246">
    <property type="entry name" value="Spermidine_synt_N"/>
</dbReference>
<evidence type="ECO:0000313" key="10">
    <source>
        <dbReference type="EMBL" id="KAA0170812.1"/>
    </source>
</evidence>
<evidence type="ECO:0000256" key="3">
    <source>
        <dbReference type="PROSITE-ProRule" id="PRU00354"/>
    </source>
</evidence>
<dbReference type="GO" id="GO:0004766">
    <property type="term" value="F:spermidine synthase activity"/>
    <property type="evidence" value="ECO:0007669"/>
    <property type="project" value="TreeGrafter"/>
</dbReference>
<dbReference type="EMBL" id="VLTN01000050">
    <property type="protein sequence ID" value="KAA0148726.1"/>
    <property type="molecule type" value="Genomic_DNA"/>
</dbReference>
<dbReference type="InterPro" id="IPR037163">
    <property type="entry name" value="Spermidine_synt_N_sf"/>
</dbReference>
<dbReference type="Proteomes" id="UP000325113">
    <property type="component" value="Unassembled WGS sequence"/>
</dbReference>
<dbReference type="PANTHER" id="PTHR11558">
    <property type="entry name" value="SPERMIDINE/SPERMINE SYNTHASE"/>
    <property type="match status" value="1"/>
</dbReference>
<keyword evidence="5" id="KW-1133">Transmembrane helix</keyword>
<dbReference type="EMBL" id="VLTM01000027">
    <property type="protein sequence ID" value="KAA0162452.1"/>
    <property type="molecule type" value="Genomic_DNA"/>
</dbReference>
<dbReference type="OMA" id="FLYHEMM"/>
<dbReference type="GO" id="GO:0008295">
    <property type="term" value="P:spermidine biosynthetic process"/>
    <property type="evidence" value="ECO:0007669"/>
    <property type="project" value="TreeGrafter"/>
</dbReference>
<evidence type="ECO:0000259" key="6">
    <source>
        <dbReference type="PROSITE" id="PS51006"/>
    </source>
</evidence>
<feature type="domain" description="PABS" evidence="6">
    <location>
        <begin position="18"/>
        <end position="259"/>
    </location>
</feature>
<dbReference type="AlphaFoldDB" id="A0A5A8DZ77"/>
<dbReference type="Proteomes" id="UP000322899">
    <property type="component" value="Unassembled WGS sequence"/>
</dbReference>
<sequence>MAAAAAVPAGALGPRDFDGWFTEVEAMWKGQRFSIEVEKVLLHKKSKYQEILVFDSKTWGRVLVLDGVIQLTTKDECSYQEMMAHVPLFCHQSPDRVLIVGGGDGGVLREVVKHGKVSDVTLCEIDTEVIAAAKEFFGDTVATAFDDEAVTIVVEDAAEFLKTRRNMFDVIIVDSSDPTDADAPATALYKPAFLKSCSDALRDGGILCMQGECLWLDSHRDLVKETLAAMRPLFGIRDYGAISIPTYPCGQIGMILAGKYDEEDIPSLKDRELFFRKPRRHLDLSLASGPLRYYSDYVHEAAFVLPPIMRNSLGSETCANFIASSDLPEGLPTPEEFRMLFVGMLGGGLILGMAIGRLVLPRLF</sequence>
<evidence type="ECO:0000313" key="8">
    <source>
        <dbReference type="EMBL" id="KAA0162452.1"/>
    </source>
</evidence>
<dbReference type="Proteomes" id="UP000323011">
    <property type="component" value="Unassembled WGS sequence"/>
</dbReference>
<dbReference type="SUPFAM" id="SSF53335">
    <property type="entry name" value="S-adenosyl-L-methionine-dependent methyltransferases"/>
    <property type="match status" value="1"/>
</dbReference>
<feature type="transmembrane region" description="Helical" evidence="5">
    <location>
        <begin position="339"/>
        <end position="360"/>
    </location>
</feature>
<comment type="caution">
    <text evidence="10">The sequence shown here is derived from an EMBL/GenBank/DDBJ whole genome shotgun (WGS) entry which is preliminary data.</text>
</comment>
<evidence type="ECO:0000313" key="11">
    <source>
        <dbReference type="Proteomes" id="UP000322899"/>
    </source>
</evidence>
<keyword evidence="5" id="KW-0472">Membrane</keyword>
<keyword evidence="2 3" id="KW-0808">Transferase</keyword>
<dbReference type="NCBIfam" id="NF002010">
    <property type="entry name" value="PRK00811.1"/>
    <property type="match status" value="1"/>
</dbReference>
<organism evidence="10 11">
    <name type="scientific">Cafeteria roenbergensis</name>
    <name type="common">Marine flagellate</name>
    <dbReference type="NCBI Taxonomy" id="33653"/>
    <lineage>
        <taxon>Eukaryota</taxon>
        <taxon>Sar</taxon>
        <taxon>Stramenopiles</taxon>
        <taxon>Bigyra</taxon>
        <taxon>Opalozoa</taxon>
        <taxon>Bicosoecida</taxon>
        <taxon>Cafeteriaceae</taxon>
        <taxon>Cafeteria</taxon>
    </lineage>
</organism>
<keyword evidence="3" id="KW-0620">Polyamine biosynthesis</keyword>
<gene>
    <name evidence="10" type="ORF">FNF27_06509</name>
    <name evidence="9" type="ORF">FNF28_01466</name>
    <name evidence="7" type="ORF">FNF29_06508</name>
    <name evidence="8" type="ORF">FNF31_03251</name>
</gene>
<dbReference type="EMBL" id="VLTL01000013">
    <property type="protein sequence ID" value="KAA0170472.1"/>
    <property type="molecule type" value="Genomic_DNA"/>
</dbReference>
<dbReference type="Proteomes" id="UP000324907">
    <property type="component" value="Unassembled WGS sequence"/>
</dbReference>